<dbReference type="OrthoDB" id="9781325at2"/>
<dbReference type="Pfam" id="PF01012">
    <property type="entry name" value="ETF"/>
    <property type="match status" value="1"/>
</dbReference>
<keyword evidence="7" id="KW-0249">Electron transport</keyword>
<evidence type="ECO:0000256" key="2">
    <source>
        <dbReference type="ARBA" id="ARBA00007557"/>
    </source>
</evidence>
<reference evidence="13 14" key="1">
    <citation type="journal article" date="2017" name="PLoS ONE">
        <title>Genomic sequence of 'Candidatus Liberibacter solanacearum' haplotype C and its comparison with haplotype A and B genomes.</title>
        <authorList>
            <person name="Wang J."/>
            <person name="Haapalainen M."/>
            <person name="Schott T."/>
            <person name="Thompson S.M."/>
            <person name="Smith G.R."/>
            <person name="Nissinen A.I."/>
            <person name="Pirhonen M."/>
        </authorList>
    </citation>
    <scope>NUCLEOTIDE SEQUENCE [LARGE SCALE GENOMIC DNA]</scope>
    <source>
        <strain evidence="13 14">FIN111</strain>
    </source>
</reference>
<comment type="caution">
    <text evidence="13">The sequence shown here is derived from an EMBL/GenBank/DDBJ whole genome shotgun (WGS) entry which is preliminary data.</text>
</comment>
<dbReference type="InterPro" id="IPR014730">
    <property type="entry name" value="ETF_a/b_N"/>
</dbReference>
<keyword evidence="6" id="KW-0813">Transport</keyword>
<comment type="function">
    <text evidence="1">May play a role in a redox process involved in nitrogen fixation.</text>
</comment>
<dbReference type="PIRSF" id="PIRSF000090">
    <property type="entry name" value="Beta-ETF"/>
    <property type="match status" value="1"/>
</dbReference>
<dbReference type="GO" id="GO:0046395">
    <property type="term" value="P:carboxylic acid catabolic process"/>
    <property type="evidence" value="ECO:0007669"/>
    <property type="project" value="UniProtKB-ARBA"/>
</dbReference>
<dbReference type="CDD" id="cd01714">
    <property type="entry name" value="ETF_beta"/>
    <property type="match status" value="1"/>
</dbReference>
<comment type="similarity">
    <text evidence="2">Belongs to the ETF beta-subunit/FixA family.</text>
</comment>
<keyword evidence="8" id="KW-0535">Nitrogen fixation</keyword>
<evidence type="ECO:0000256" key="11">
    <source>
        <dbReference type="ARBA" id="ARBA00049933"/>
    </source>
</evidence>
<comment type="function">
    <text evidence="9">The electron transfer flavoprotein serves as a specific electron acceptor for other dehydrogenases. It transfers the electrons to the main respiratory chain via ETF-ubiquinone oxidoreductase (ETF dehydrogenase).</text>
</comment>
<proteinExistence type="inferred from homology"/>
<dbReference type="InterPro" id="IPR033948">
    <property type="entry name" value="ETF_beta_N"/>
</dbReference>
<evidence type="ECO:0000313" key="14">
    <source>
        <dbReference type="Proteomes" id="UP000189542"/>
    </source>
</evidence>
<dbReference type="PANTHER" id="PTHR21294:SF8">
    <property type="entry name" value="ELECTRON TRANSFER FLAVOPROTEIN SUBUNIT BETA"/>
    <property type="match status" value="1"/>
</dbReference>
<evidence type="ECO:0000313" key="13">
    <source>
        <dbReference type="EMBL" id="ONI60012.1"/>
    </source>
</evidence>
<dbReference type="SUPFAM" id="SSF52402">
    <property type="entry name" value="Adenine nucleotide alpha hydrolases-like"/>
    <property type="match status" value="1"/>
</dbReference>
<comment type="subunit">
    <text evidence="4">FixA and FixB form a heterodimer.</text>
</comment>
<dbReference type="AlphaFoldDB" id="A0A1V2N8H6"/>
<evidence type="ECO:0000256" key="1">
    <source>
        <dbReference type="ARBA" id="ARBA00003554"/>
    </source>
</evidence>
<sequence length="249" mass="27603">MKILVPIKGVIDDNAKVRIKIDGSGIEQDNMKMSINPFDEIALEESLRLKEKGIATEVIVVSIGAYKVEAVLKNALAMGADRGIFVESDEILESLSIAKILCEIVKQEKPIAVIAGKQTTDNESNQTGQMLAALLGWPQTTFVSKIEMYGDHAITVREMGHGTMTIEIPLPAVITVDLNLNEPRYISLPNIMKARKKQLEKKMASDFAINLTPRLKVLKFEENRAERTSSRLYSATELIETLKSKHGLL</sequence>
<evidence type="ECO:0000259" key="12">
    <source>
        <dbReference type="SMART" id="SM00893"/>
    </source>
</evidence>
<evidence type="ECO:0000256" key="5">
    <source>
        <dbReference type="ARBA" id="ARBA00016797"/>
    </source>
</evidence>
<dbReference type="FunFam" id="3.40.50.620:FF:000011">
    <property type="entry name" value="Electron transfer flavoprotein subunit beta"/>
    <property type="match status" value="1"/>
</dbReference>
<evidence type="ECO:0000256" key="6">
    <source>
        <dbReference type="ARBA" id="ARBA00022448"/>
    </source>
</evidence>
<dbReference type="Proteomes" id="UP000189542">
    <property type="component" value="Unassembled WGS sequence"/>
</dbReference>
<comment type="cofactor">
    <cofactor evidence="11">
        <name>AMP</name>
        <dbReference type="ChEBI" id="CHEBI:456215"/>
    </cofactor>
</comment>
<feature type="domain" description="Electron transfer flavoprotein alpha/beta-subunit N-terminal" evidence="12">
    <location>
        <begin position="23"/>
        <end position="211"/>
    </location>
</feature>
<evidence type="ECO:0000256" key="10">
    <source>
        <dbReference type="ARBA" id="ARBA00042002"/>
    </source>
</evidence>
<comment type="subunit">
    <text evidence="3">Heterodimer of an alpha and a beta subunit.</text>
</comment>
<dbReference type="RefSeq" id="WP_076969088.1">
    <property type="nucleotide sequence ID" value="NZ_LVWB01000006.1"/>
</dbReference>
<evidence type="ECO:0000256" key="7">
    <source>
        <dbReference type="ARBA" id="ARBA00022982"/>
    </source>
</evidence>
<evidence type="ECO:0000256" key="4">
    <source>
        <dbReference type="ARBA" id="ARBA00011874"/>
    </source>
</evidence>
<dbReference type="GO" id="GO:0009055">
    <property type="term" value="F:electron transfer activity"/>
    <property type="evidence" value="ECO:0007669"/>
    <property type="project" value="InterPro"/>
</dbReference>
<dbReference type="InterPro" id="IPR012255">
    <property type="entry name" value="ETF_b"/>
</dbReference>
<dbReference type="InterPro" id="IPR014729">
    <property type="entry name" value="Rossmann-like_a/b/a_fold"/>
</dbReference>
<evidence type="ECO:0000256" key="3">
    <source>
        <dbReference type="ARBA" id="ARBA00011355"/>
    </source>
</evidence>
<dbReference type="EMBL" id="LVWB01000006">
    <property type="protein sequence ID" value="ONI60012.1"/>
    <property type="molecule type" value="Genomic_DNA"/>
</dbReference>
<organism evidence="13 14">
    <name type="scientific">Candidatus Liberibacter solanacearum</name>
    <dbReference type="NCBI Taxonomy" id="556287"/>
    <lineage>
        <taxon>Bacteria</taxon>
        <taxon>Pseudomonadati</taxon>
        <taxon>Pseudomonadota</taxon>
        <taxon>Alphaproteobacteria</taxon>
        <taxon>Hyphomicrobiales</taxon>
        <taxon>Rhizobiaceae</taxon>
        <taxon>Liberibacter</taxon>
    </lineage>
</organism>
<dbReference type="PANTHER" id="PTHR21294">
    <property type="entry name" value="ELECTRON TRANSFER FLAVOPROTEIN BETA-SUBUNIT"/>
    <property type="match status" value="1"/>
</dbReference>
<evidence type="ECO:0000256" key="9">
    <source>
        <dbReference type="ARBA" id="ARBA00025649"/>
    </source>
</evidence>
<dbReference type="Gene3D" id="3.40.50.620">
    <property type="entry name" value="HUPs"/>
    <property type="match status" value="1"/>
</dbReference>
<protein>
    <recommendedName>
        <fullName evidence="5">Electron transfer flavoprotein subunit beta</fullName>
    </recommendedName>
    <alternativeName>
        <fullName evidence="10">Electron transfer flavoprotein small subunit</fullName>
    </alternativeName>
</protein>
<name>A0A1V2N8H6_9HYPH</name>
<accession>A0A1V2N8H6</accession>
<gene>
    <name evidence="13" type="ORF">AYO25_01730</name>
</gene>
<dbReference type="SMART" id="SM00893">
    <property type="entry name" value="ETF"/>
    <property type="match status" value="1"/>
</dbReference>
<evidence type="ECO:0000256" key="8">
    <source>
        <dbReference type="ARBA" id="ARBA00023231"/>
    </source>
</evidence>